<dbReference type="GO" id="GO:0012505">
    <property type="term" value="C:endomembrane system"/>
    <property type="evidence" value="ECO:0007669"/>
    <property type="project" value="TreeGrafter"/>
</dbReference>
<dbReference type="PANTHER" id="PTHR10281">
    <property type="entry name" value="MEMBRANE-ASSOCIATED PROGESTERONE RECEPTOR COMPONENT-RELATED"/>
    <property type="match status" value="1"/>
</dbReference>
<dbReference type="InterPro" id="IPR036400">
    <property type="entry name" value="Cyt_B5-like_heme/steroid_sf"/>
</dbReference>
<evidence type="ECO:0000313" key="4">
    <source>
        <dbReference type="EMBL" id="CAE0462773.1"/>
    </source>
</evidence>
<comment type="similarity">
    <text evidence="1">Belongs to the cytochrome b5 family. MAPR subfamily.</text>
</comment>
<feature type="signal peptide" evidence="2">
    <location>
        <begin position="1"/>
        <end position="26"/>
    </location>
</feature>
<dbReference type="Pfam" id="PF00173">
    <property type="entry name" value="Cyt-b5"/>
    <property type="match status" value="1"/>
</dbReference>
<evidence type="ECO:0000256" key="1">
    <source>
        <dbReference type="ARBA" id="ARBA00038357"/>
    </source>
</evidence>
<dbReference type="EMBL" id="HBIO01009838">
    <property type="protein sequence ID" value="CAE0462773.1"/>
    <property type="molecule type" value="Transcribed_RNA"/>
</dbReference>
<accession>A0A7S3Q1J6</accession>
<dbReference type="SMART" id="SM01117">
    <property type="entry name" value="Cyt-b5"/>
    <property type="match status" value="1"/>
</dbReference>
<keyword evidence="2" id="KW-0732">Signal</keyword>
<gene>
    <name evidence="4" type="ORF">CDEB00056_LOCUS7614</name>
</gene>
<organism evidence="4">
    <name type="scientific">Chaetoceros debilis</name>
    <dbReference type="NCBI Taxonomy" id="122233"/>
    <lineage>
        <taxon>Eukaryota</taxon>
        <taxon>Sar</taxon>
        <taxon>Stramenopiles</taxon>
        <taxon>Ochrophyta</taxon>
        <taxon>Bacillariophyta</taxon>
        <taxon>Coscinodiscophyceae</taxon>
        <taxon>Chaetocerotophycidae</taxon>
        <taxon>Chaetocerotales</taxon>
        <taxon>Chaetocerotaceae</taxon>
        <taxon>Chaetoceros</taxon>
    </lineage>
</organism>
<name>A0A7S3Q1J6_9STRA</name>
<feature type="domain" description="Cytochrome b5 heme-binding" evidence="3">
    <location>
        <begin position="36"/>
        <end position="135"/>
    </location>
</feature>
<reference evidence="4" key="1">
    <citation type="submission" date="2021-01" db="EMBL/GenBank/DDBJ databases">
        <authorList>
            <person name="Corre E."/>
            <person name="Pelletier E."/>
            <person name="Niang G."/>
            <person name="Scheremetjew M."/>
            <person name="Finn R."/>
            <person name="Kale V."/>
            <person name="Holt S."/>
            <person name="Cochrane G."/>
            <person name="Meng A."/>
            <person name="Brown T."/>
            <person name="Cohen L."/>
        </authorList>
    </citation>
    <scope>NUCLEOTIDE SEQUENCE</scope>
    <source>
        <strain evidence="4">MM31A-1</strain>
    </source>
</reference>
<dbReference type="InterPro" id="IPR001199">
    <property type="entry name" value="Cyt_B5-like_heme/steroid-bd"/>
</dbReference>
<dbReference type="PANTHER" id="PTHR10281:SF4">
    <property type="entry name" value="NEUFERRICIN"/>
    <property type="match status" value="1"/>
</dbReference>
<feature type="chain" id="PRO_5031527402" description="Cytochrome b5 heme-binding domain-containing protein" evidence="2">
    <location>
        <begin position="27"/>
        <end position="164"/>
    </location>
</feature>
<dbReference type="Gene3D" id="3.10.120.10">
    <property type="entry name" value="Cytochrome b5-like heme/steroid binding domain"/>
    <property type="match status" value="1"/>
</dbReference>
<dbReference type="GO" id="GO:0016020">
    <property type="term" value="C:membrane"/>
    <property type="evidence" value="ECO:0007669"/>
    <property type="project" value="TreeGrafter"/>
</dbReference>
<dbReference type="InterPro" id="IPR050577">
    <property type="entry name" value="MAPR/NEUFC/NENF-like"/>
</dbReference>
<evidence type="ECO:0000259" key="3">
    <source>
        <dbReference type="SMART" id="SM01117"/>
    </source>
</evidence>
<proteinExistence type="inferred from homology"/>
<evidence type="ECO:0000256" key="2">
    <source>
        <dbReference type="SAM" id="SignalP"/>
    </source>
</evidence>
<dbReference type="AlphaFoldDB" id="A0A7S3Q1J6"/>
<protein>
    <recommendedName>
        <fullName evidence="3">Cytochrome b5 heme-binding domain-containing protein</fullName>
    </recommendedName>
</protein>
<dbReference type="SUPFAM" id="SSF55856">
    <property type="entry name" value="Cytochrome b5-like heme/steroid binding domain"/>
    <property type="match status" value="1"/>
</dbReference>
<sequence length="164" mass="18459">MIRDIGLVVLLIFTVAISFLTTTVQSIKDDNVKRVFTSVELAGFIGEDDKPIYLSILGEVYDVTSGKDFYGKGKSYGFFSGIDGTVVFFTGKFNEEGLNEQKNILEFTAPEIKAMTEWSKFYEEHEEYTYVGTLNGDFYDSEGKPTQYLDDILAKVATDEKSEL</sequence>